<evidence type="ECO:0000256" key="1">
    <source>
        <dbReference type="SAM" id="MobiDB-lite"/>
    </source>
</evidence>
<dbReference type="RefSeq" id="XP_009059270.1">
    <property type="nucleotide sequence ID" value="XM_009061022.1"/>
</dbReference>
<feature type="compositionally biased region" description="Polar residues" evidence="1">
    <location>
        <begin position="265"/>
        <end position="277"/>
    </location>
</feature>
<sequence length="587" mass="64728">MGNKSSSHKDSEGFPEARGRSWSFNGLASRARKASRSPLRPRASSLSETNKNKKPTTAVKSNIPASVSENTGDKSLSGSLQSTNVRNSLGRQAELIRETMNRRSCEIKGVNPSVTSGNNDNRLSGNFDKRLSGNFDKRLSGNFDSSVLTTSNNTLNNTESTVTNSKTNRGNVVKDDNVLDSTRTTDSGYNTASRRPPLAEVEDFDDDASAAEIRKISQSLYSDKLLEVCQRRGVASLNRDLSLSQGDILSTMPSPLLRNKGRAVSHQSLASPYQSTDTLDKSSARPLSNENLDSLRRRKKSISKELEADDLSFQSRPRTNSTTVLELQSQNRKNITMGIEKLRQTYQIAKPAGSSTLPSSPTNSPVKPESFKAQKVLLTRSMKVESPSSVEKETNNNSFKKLAVNKESSPSKIYGPGGGISLPPKPSYSVRPLGHFKPLPEIHEHGMLSSSVPVQSGYIEYSPNRFTQHSVDDTYLPKRSSSITDMAPRMRKSVPSQCSHSTLPELEESLRQRSQSVLSLRSASGQPIGQFHTGSLYYQVVSPERAWNYSVTSLAGDPASARRQLDFQVLIYTYEWICFYSFKCMLV</sequence>
<dbReference type="Proteomes" id="UP000030746">
    <property type="component" value="Unassembled WGS sequence"/>
</dbReference>
<dbReference type="CTD" id="20239753"/>
<feature type="region of interest" description="Disordered" evidence="1">
    <location>
        <begin position="149"/>
        <end position="173"/>
    </location>
</feature>
<dbReference type="HOGENOM" id="CLU_464849_0_0_1"/>
<proteinExistence type="predicted"/>
<feature type="compositionally biased region" description="Basic and acidic residues" evidence="1">
    <location>
        <begin position="7"/>
        <end position="19"/>
    </location>
</feature>
<dbReference type="EMBL" id="KB202481">
    <property type="protein sequence ID" value="ESO90201.1"/>
    <property type="molecule type" value="Genomic_DNA"/>
</dbReference>
<evidence type="ECO:0000313" key="3">
    <source>
        <dbReference type="Proteomes" id="UP000030746"/>
    </source>
</evidence>
<feature type="compositionally biased region" description="Low complexity" evidence="1">
    <location>
        <begin position="149"/>
        <end position="165"/>
    </location>
</feature>
<feature type="region of interest" description="Disordered" evidence="1">
    <location>
        <begin position="261"/>
        <end position="296"/>
    </location>
</feature>
<feature type="region of interest" description="Disordered" evidence="1">
    <location>
        <begin position="1"/>
        <end position="85"/>
    </location>
</feature>
<accession>V4AA60</accession>
<protein>
    <submittedName>
        <fullName evidence="2">Uncharacterized protein</fullName>
    </submittedName>
</protein>
<dbReference type="OrthoDB" id="10628564at2759"/>
<organism evidence="2 3">
    <name type="scientific">Lottia gigantea</name>
    <name type="common">Giant owl limpet</name>
    <dbReference type="NCBI Taxonomy" id="225164"/>
    <lineage>
        <taxon>Eukaryota</taxon>
        <taxon>Metazoa</taxon>
        <taxon>Spiralia</taxon>
        <taxon>Lophotrochozoa</taxon>
        <taxon>Mollusca</taxon>
        <taxon>Gastropoda</taxon>
        <taxon>Patellogastropoda</taxon>
        <taxon>Lottioidea</taxon>
        <taxon>Lottiidae</taxon>
        <taxon>Lottia</taxon>
    </lineage>
</organism>
<reference evidence="2 3" key="1">
    <citation type="journal article" date="2013" name="Nature">
        <title>Insights into bilaterian evolution from three spiralian genomes.</title>
        <authorList>
            <person name="Simakov O."/>
            <person name="Marletaz F."/>
            <person name="Cho S.J."/>
            <person name="Edsinger-Gonzales E."/>
            <person name="Havlak P."/>
            <person name="Hellsten U."/>
            <person name="Kuo D.H."/>
            <person name="Larsson T."/>
            <person name="Lv J."/>
            <person name="Arendt D."/>
            <person name="Savage R."/>
            <person name="Osoegawa K."/>
            <person name="de Jong P."/>
            <person name="Grimwood J."/>
            <person name="Chapman J.A."/>
            <person name="Shapiro H."/>
            <person name="Aerts A."/>
            <person name="Otillar R.P."/>
            <person name="Terry A.Y."/>
            <person name="Boore J.L."/>
            <person name="Grigoriev I.V."/>
            <person name="Lindberg D.R."/>
            <person name="Seaver E.C."/>
            <person name="Weisblat D.A."/>
            <person name="Putnam N.H."/>
            <person name="Rokhsar D.S."/>
        </authorList>
    </citation>
    <scope>NUCLEOTIDE SEQUENCE [LARGE SCALE GENOMIC DNA]</scope>
</reference>
<dbReference type="GeneID" id="20239753"/>
<feature type="compositionally biased region" description="Low complexity" evidence="1">
    <location>
        <begin position="36"/>
        <end position="47"/>
    </location>
</feature>
<gene>
    <name evidence="2" type="ORF">LOTGIDRAFT_164515</name>
</gene>
<feature type="compositionally biased region" description="Polar residues" evidence="1">
    <location>
        <begin position="58"/>
        <end position="85"/>
    </location>
</feature>
<dbReference type="KEGG" id="lgi:LOTGIDRAFT_164515"/>
<dbReference type="AlphaFoldDB" id="V4AA60"/>
<evidence type="ECO:0000313" key="2">
    <source>
        <dbReference type="EMBL" id="ESO90201.1"/>
    </source>
</evidence>
<name>V4AA60_LOTGI</name>
<keyword evidence="3" id="KW-1185">Reference proteome</keyword>